<dbReference type="InterPro" id="IPR014148">
    <property type="entry name" value="VirB9"/>
</dbReference>
<dbReference type="InterPro" id="IPR033645">
    <property type="entry name" value="VirB9/CagX/TrbG_C"/>
</dbReference>
<dbReference type="AlphaFoldDB" id="A0A3B0S664"/>
<dbReference type="NCBIfam" id="TIGR02781">
    <property type="entry name" value="VirB9"/>
    <property type="match status" value="1"/>
</dbReference>
<sequence length="274" mass="30295">MKKLILALSIAASLSGTALAATSPRAMSADPRVKTVAYNENDVTTLKGYYGYQTTIRFAPYETIQNISIGDSVAWQVVPNKAGNLLFVKPVEERAITNMTVITDRRIYNFELSSGIAGSANDSQITYMLKFNYPSDSVMDYSDGKTGRYPGAGGYTPYAPRTKISESGIQSSGAPKDLNFDYSYKGEESLSPSAVFDNGEFTYFKFPDMDNLPAIFAVDKQRNESVVNYHIEGEYLVVDSLGRQYTLRDGEQEACVFNDNYQQGKTLFSIRGDT</sequence>
<accession>A0A3B0S664</accession>
<name>A0A3B0S664_9ZZZZ</name>
<evidence type="ECO:0008006" key="4">
    <source>
        <dbReference type="Google" id="ProtNLM"/>
    </source>
</evidence>
<dbReference type="CDD" id="cd06911">
    <property type="entry name" value="VirB9_CagX_TrbG"/>
    <property type="match status" value="1"/>
</dbReference>
<gene>
    <name evidence="3" type="ORF">MNBD_ALPHA06-1738</name>
</gene>
<protein>
    <recommendedName>
        <fullName evidence="4">P-type conjugative transfer protein VirB9</fullName>
    </recommendedName>
</protein>
<dbReference type="EMBL" id="UOEE01000294">
    <property type="protein sequence ID" value="VAW00408.1"/>
    <property type="molecule type" value="Genomic_DNA"/>
</dbReference>
<comment type="similarity">
    <text evidence="1">Belongs to the TrbG/VirB9 family.</text>
</comment>
<dbReference type="InterPro" id="IPR038161">
    <property type="entry name" value="VirB9/CagX/TrbG_C_sf"/>
</dbReference>
<dbReference type="Pfam" id="PF03524">
    <property type="entry name" value="CagX"/>
    <property type="match status" value="1"/>
</dbReference>
<organism evidence="3">
    <name type="scientific">hydrothermal vent metagenome</name>
    <dbReference type="NCBI Taxonomy" id="652676"/>
    <lineage>
        <taxon>unclassified sequences</taxon>
        <taxon>metagenomes</taxon>
        <taxon>ecological metagenomes</taxon>
    </lineage>
</organism>
<reference evidence="3" key="1">
    <citation type="submission" date="2018-06" db="EMBL/GenBank/DDBJ databases">
        <authorList>
            <person name="Zhirakovskaya E."/>
        </authorList>
    </citation>
    <scope>NUCLEOTIDE SEQUENCE</scope>
</reference>
<keyword evidence="2" id="KW-0732">Signal</keyword>
<dbReference type="InterPro" id="IPR010258">
    <property type="entry name" value="Conjugal_tfr_TrbG/VirB9/CagX"/>
</dbReference>
<proteinExistence type="inferred from homology"/>
<evidence type="ECO:0000256" key="2">
    <source>
        <dbReference type="ARBA" id="ARBA00022729"/>
    </source>
</evidence>
<dbReference type="Gene3D" id="2.60.40.2500">
    <property type="match status" value="1"/>
</dbReference>
<evidence type="ECO:0000256" key="1">
    <source>
        <dbReference type="ARBA" id="ARBA00006135"/>
    </source>
</evidence>
<evidence type="ECO:0000313" key="3">
    <source>
        <dbReference type="EMBL" id="VAW00408.1"/>
    </source>
</evidence>